<protein>
    <submittedName>
        <fullName evidence="1">Uncharacterized protein</fullName>
    </submittedName>
</protein>
<accession>A0ACB8YUF0</accession>
<proteinExistence type="predicted"/>
<comment type="caution">
    <text evidence="1">The sequence shown here is derived from an EMBL/GenBank/DDBJ whole genome shotgun (WGS) entry which is preliminary data.</text>
</comment>
<name>A0ACB8YUF0_CICIN</name>
<reference evidence="2" key="1">
    <citation type="journal article" date="2022" name="Mol. Ecol. Resour.">
        <title>The genomes of chicory, endive, great burdock and yacon provide insights into Asteraceae palaeo-polyploidization history and plant inulin production.</title>
        <authorList>
            <person name="Fan W."/>
            <person name="Wang S."/>
            <person name="Wang H."/>
            <person name="Wang A."/>
            <person name="Jiang F."/>
            <person name="Liu H."/>
            <person name="Zhao H."/>
            <person name="Xu D."/>
            <person name="Zhang Y."/>
        </authorList>
    </citation>
    <scope>NUCLEOTIDE SEQUENCE [LARGE SCALE GENOMIC DNA]</scope>
    <source>
        <strain evidence="2">cv. Punajuju</strain>
    </source>
</reference>
<dbReference type="EMBL" id="CM042017">
    <property type="protein sequence ID" value="KAI3688861.1"/>
    <property type="molecule type" value="Genomic_DNA"/>
</dbReference>
<dbReference type="Proteomes" id="UP001055811">
    <property type="component" value="Linkage Group LG09"/>
</dbReference>
<reference evidence="1 2" key="2">
    <citation type="journal article" date="2022" name="Mol. Ecol. Resour.">
        <title>The genomes of chicory, endive, great burdock and yacon provide insights into Asteraceae paleo-polyploidization history and plant inulin production.</title>
        <authorList>
            <person name="Fan W."/>
            <person name="Wang S."/>
            <person name="Wang H."/>
            <person name="Wang A."/>
            <person name="Jiang F."/>
            <person name="Liu H."/>
            <person name="Zhao H."/>
            <person name="Xu D."/>
            <person name="Zhang Y."/>
        </authorList>
    </citation>
    <scope>NUCLEOTIDE SEQUENCE [LARGE SCALE GENOMIC DNA]</scope>
    <source>
        <strain evidence="2">cv. Punajuju</strain>
        <tissue evidence="1">Leaves</tissue>
    </source>
</reference>
<evidence type="ECO:0000313" key="2">
    <source>
        <dbReference type="Proteomes" id="UP001055811"/>
    </source>
</evidence>
<gene>
    <name evidence="1" type="ORF">L2E82_46751</name>
</gene>
<evidence type="ECO:0000313" key="1">
    <source>
        <dbReference type="EMBL" id="KAI3688861.1"/>
    </source>
</evidence>
<organism evidence="1 2">
    <name type="scientific">Cichorium intybus</name>
    <name type="common">Chicory</name>
    <dbReference type="NCBI Taxonomy" id="13427"/>
    <lineage>
        <taxon>Eukaryota</taxon>
        <taxon>Viridiplantae</taxon>
        <taxon>Streptophyta</taxon>
        <taxon>Embryophyta</taxon>
        <taxon>Tracheophyta</taxon>
        <taxon>Spermatophyta</taxon>
        <taxon>Magnoliopsida</taxon>
        <taxon>eudicotyledons</taxon>
        <taxon>Gunneridae</taxon>
        <taxon>Pentapetalae</taxon>
        <taxon>asterids</taxon>
        <taxon>campanulids</taxon>
        <taxon>Asterales</taxon>
        <taxon>Asteraceae</taxon>
        <taxon>Cichorioideae</taxon>
        <taxon>Cichorieae</taxon>
        <taxon>Cichoriinae</taxon>
        <taxon>Cichorium</taxon>
    </lineage>
</organism>
<sequence length="67" mass="7450">MVAFVTTVFAGGVNAIATCVCVSRSKEETENGELLMTEIDEAYHRSQELNTTADLCIKSAWKYPHRI</sequence>
<keyword evidence="2" id="KW-1185">Reference proteome</keyword>